<feature type="domain" description="Fibronectin type-III" evidence="3">
    <location>
        <begin position="230"/>
        <end position="319"/>
    </location>
</feature>
<dbReference type="InterPro" id="IPR036116">
    <property type="entry name" value="FN3_sf"/>
</dbReference>
<dbReference type="PROSITE" id="PS50853">
    <property type="entry name" value="FN3"/>
    <property type="match status" value="2"/>
</dbReference>
<accession>A0A8J7W0B2</accession>
<dbReference type="EMBL" id="JAGSND010000005">
    <property type="protein sequence ID" value="MBR0598009.1"/>
    <property type="molecule type" value="Genomic_DNA"/>
</dbReference>
<gene>
    <name evidence="5" type="ORF">KCX82_09000</name>
</gene>
<evidence type="ECO:0000313" key="5">
    <source>
        <dbReference type="EMBL" id="MBR0598009.1"/>
    </source>
</evidence>
<dbReference type="Proteomes" id="UP000675664">
    <property type="component" value="Unassembled WGS sequence"/>
</dbReference>
<dbReference type="InterPro" id="IPR050964">
    <property type="entry name" value="Striated_Muscle_Regulatory"/>
</dbReference>
<dbReference type="CDD" id="cd00063">
    <property type="entry name" value="FN3"/>
    <property type="match status" value="2"/>
</dbReference>
<protein>
    <submittedName>
        <fullName evidence="5">S-layer homology domain-containing protein</fullName>
    </submittedName>
</protein>
<dbReference type="AlphaFoldDB" id="A0A8J7W0B2"/>
<evidence type="ECO:0000256" key="2">
    <source>
        <dbReference type="SAM" id="SignalP"/>
    </source>
</evidence>
<reference evidence="5" key="2">
    <citation type="submission" date="2021-04" db="EMBL/GenBank/DDBJ databases">
        <authorList>
            <person name="Liu J."/>
        </authorList>
    </citation>
    <scope>NUCLEOTIDE SEQUENCE</scope>
    <source>
        <strain evidence="5">BAD-6</strain>
    </source>
</reference>
<evidence type="ECO:0000259" key="4">
    <source>
        <dbReference type="PROSITE" id="PS51272"/>
    </source>
</evidence>
<comment type="caution">
    <text evidence="5">The sequence shown here is derived from an EMBL/GenBank/DDBJ whole genome shotgun (WGS) entry which is preliminary data.</text>
</comment>
<feature type="domain" description="SLH" evidence="4">
    <location>
        <begin position="160"/>
        <end position="223"/>
    </location>
</feature>
<reference evidence="5" key="1">
    <citation type="submission" date="2021-04" db="EMBL/GenBank/DDBJ databases">
        <title>Sinoanaerobacter chloroacetimidivorans sp. nov., an obligate anaerobic bacterium isolated from anaerobic sludge.</title>
        <authorList>
            <person name="Bao Y."/>
        </authorList>
    </citation>
    <scope>NUCLEOTIDE SEQUENCE</scope>
    <source>
        <strain evidence="5">BAD-6</strain>
    </source>
</reference>
<keyword evidence="6" id="KW-1185">Reference proteome</keyword>
<dbReference type="InterPro" id="IPR001119">
    <property type="entry name" value="SLH_dom"/>
</dbReference>
<sequence>MKRTATILLSVILVMALFCSTAFASQGNGSGKDKSKEWKTEKEHWGAKSIEKLQTYGLLNGYEDGTFKPDNTLTQAELAVIIDRLVQLKSDVDDDDDDSDIDEDELEGIPGWAKKAVMSGVKNNYLNLKRFHSEKQCDRLTAAVAIAKALDLEPVKDYTSNPFKDKGLIAEEDYGYLLALYEAGYIKGFPDGNFNPNAFLSRAQIASIIEKLLGEEDVDSDDDTAPSWASSSTVTATAISATSVTLKWSAATDDVAVTGYKVIYKLDGVTKEKLVSTTRTAKITGLEADVEYSFRVEAKDAAGNWSDDGPSVKVTTLEADEDTVAPTWPTSAALTVSPSSDTVVMLIWPDADDNVAVKGYKIYQDGTLIKTVDADENDAVVSNLKLDTEYTFKVKAYDEAGNVSVSLKKTYFND</sequence>
<name>A0A8J7W0B2_9FIRM</name>
<evidence type="ECO:0000259" key="3">
    <source>
        <dbReference type="PROSITE" id="PS50853"/>
    </source>
</evidence>
<dbReference type="PANTHER" id="PTHR13817">
    <property type="entry name" value="TITIN"/>
    <property type="match status" value="1"/>
</dbReference>
<dbReference type="RefSeq" id="WP_227018141.1">
    <property type="nucleotide sequence ID" value="NZ_JAGSND010000005.1"/>
</dbReference>
<dbReference type="InterPro" id="IPR003961">
    <property type="entry name" value="FN3_dom"/>
</dbReference>
<dbReference type="Pfam" id="PF00395">
    <property type="entry name" value="SLH"/>
    <property type="match status" value="2"/>
</dbReference>
<feature type="domain" description="Fibronectin type-III" evidence="3">
    <location>
        <begin position="325"/>
        <end position="414"/>
    </location>
</feature>
<dbReference type="Gene3D" id="2.60.40.10">
    <property type="entry name" value="Immunoglobulins"/>
    <property type="match status" value="2"/>
</dbReference>
<dbReference type="PROSITE" id="PS51272">
    <property type="entry name" value="SLH"/>
    <property type="match status" value="2"/>
</dbReference>
<dbReference type="SMART" id="SM00060">
    <property type="entry name" value="FN3"/>
    <property type="match status" value="2"/>
</dbReference>
<evidence type="ECO:0000256" key="1">
    <source>
        <dbReference type="ARBA" id="ARBA00022737"/>
    </source>
</evidence>
<organism evidence="5 6">
    <name type="scientific">Sinanaerobacter chloroacetimidivorans</name>
    <dbReference type="NCBI Taxonomy" id="2818044"/>
    <lineage>
        <taxon>Bacteria</taxon>
        <taxon>Bacillati</taxon>
        <taxon>Bacillota</taxon>
        <taxon>Clostridia</taxon>
        <taxon>Peptostreptococcales</taxon>
        <taxon>Anaerovoracaceae</taxon>
        <taxon>Sinanaerobacter</taxon>
    </lineage>
</organism>
<dbReference type="SUPFAM" id="SSF49265">
    <property type="entry name" value="Fibronectin type III"/>
    <property type="match status" value="1"/>
</dbReference>
<feature type="domain" description="SLH" evidence="4">
    <location>
        <begin position="33"/>
        <end position="96"/>
    </location>
</feature>
<dbReference type="PANTHER" id="PTHR13817:SF73">
    <property type="entry name" value="FIBRONECTIN TYPE-III DOMAIN-CONTAINING PROTEIN"/>
    <property type="match status" value="1"/>
</dbReference>
<keyword evidence="1" id="KW-0677">Repeat</keyword>
<dbReference type="InterPro" id="IPR013783">
    <property type="entry name" value="Ig-like_fold"/>
</dbReference>
<evidence type="ECO:0000313" key="6">
    <source>
        <dbReference type="Proteomes" id="UP000675664"/>
    </source>
</evidence>
<feature type="signal peptide" evidence="2">
    <location>
        <begin position="1"/>
        <end position="24"/>
    </location>
</feature>
<keyword evidence="2" id="KW-0732">Signal</keyword>
<feature type="chain" id="PRO_5035317091" evidence="2">
    <location>
        <begin position="25"/>
        <end position="414"/>
    </location>
</feature>
<proteinExistence type="predicted"/>
<dbReference type="Pfam" id="PF00041">
    <property type="entry name" value="fn3"/>
    <property type="match status" value="2"/>
</dbReference>